<keyword evidence="1" id="KW-0472">Membrane</keyword>
<feature type="transmembrane region" description="Helical" evidence="1">
    <location>
        <begin position="160"/>
        <end position="178"/>
    </location>
</feature>
<protein>
    <submittedName>
        <fullName evidence="2">DUF3592 domain-containing protein</fullName>
    </submittedName>
</protein>
<comment type="caution">
    <text evidence="2">The sequence shown here is derived from an EMBL/GenBank/DDBJ whole genome shotgun (WGS) entry which is preliminary data.</text>
</comment>
<sequence length="181" mass="19946">MPADLGTGRISLDTRPESLCPELQGAQRHLNTCEPETERGTVSVDVIWVVLIGILGASCIVAYLRDVVHVWLLWSRGIRTNGIVVDHEVREADAGTRWTPIFAFEDQQGNRVSCKPIVRMDARMQLGQVVPVVYLARKPSVVLLSTRWDMTKALLENTMLLFLGMGFLGSAVAIAIGLSSF</sequence>
<keyword evidence="3" id="KW-1185">Reference proteome</keyword>
<proteinExistence type="predicted"/>
<organism evidence="2 3">
    <name type="scientific">Actinomadura bangladeshensis</name>
    <dbReference type="NCBI Taxonomy" id="453573"/>
    <lineage>
        <taxon>Bacteria</taxon>
        <taxon>Bacillati</taxon>
        <taxon>Actinomycetota</taxon>
        <taxon>Actinomycetes</taxon>
        <taxon>Streptosporangiales</taxon>
        <taxon>Thermomonosporaceae</taxon>
        <taxon>Actinomadura</taxon>
    </lineage>
</organism>
<evidence type="ECO:0000313" key="3">
    <source>
        <dbReference type="Proteomes" id="UP000295431"/>
    </source>
</evidence>
<gene>
    <name evidence="2" type="ORF">E1284_20580</name>
</gene>
<feature type="transmembrane region" description="Helical" evidence="1">
    <location>
        <begin position="46"/>
        <end position="64"/>
    </location>
</feature>
<dbReference type="OrthoDB" id="4237685at2"/>
<evidence type="ECO:0000313" key="2">
    <source>
        <dbReference type="EMBL" id="TDC13321.1"/>
    </source>
</evidence>
<keyword evidence="1" id="KW-0812">Transmembrane</keyword>
<dbReference type="EMBL" id="SMJW01000103">
    <property type="protein sequence ID" value="TDC13321.1"/>
    <property type="molecule type" value="Genomic_DNA"/>
</dbReference>
<dbReference type="Proteomes" id="UP000295431">
    <property type="component" value="Unassembled WGS sequence"/>
</dbReference>
<accession>A0A4R4NU94</accession>
<reference evidence="2 3" key="1">
    <citation type="submission" date="2019-03" db="EMBL/GenBank/DDBJ databases">
        <title>Draft genome sequences of novel Actinobacteria.</title>
        <authorList>
            <person name="Sahin N."/>
            <person name="Ay H."/>
            <person name="Saygin H."/>
        </authorList>
    </citation>
    <scope>NUCLEOTIDE SEQUENCE [LARGE SCALE GENOMIC DNA]</scope>
    <source>
        <strain evidence="2 3">DSM 45347</strain>
    </source>
</reference>
<evidence type="ECO:0000256" key="1">
    <source>
        <dbReference type="SAM" id="Phobius"/>
    </source>
</evidence>
<dbReference type="AlphaFoldDB" id="A0A4R4NU94"/>
<name>A0A4R4NU94_9ACTN</name>
<keyword evidence="1" id="KW-1133">Transmembrane helix</keyword>